<dbReference type="KEGG" id="sus:Acid_1709"/>
<organism evidence="1">
    <name type="scientific">Solibacter usitatus (strain Ellin6076)</name>
    <dbReference type="NCBI Taxonomy" id="234267"/>
    <lineage>
        <taxon>Bacteria</taxon>
        <taxon>Pseudomonadati</taxon>
        <taxon>Acidobacteriota</taxon>
        <taxon>Terriglobia</taxon>
        <taxon>Bryobacterales</taxon>
        <taxon>Solibacteraceae</taxon>
        <taxon>Candidatus Solibacter</taxon>
    </lineage>
</organism>
<evidence type="ECO:0000313" key="1">
    <source>
        <dbReference type="EMBL" id="ABJ82699.1"/>
    </source>
</evidence>
<evidence type="ECO:0008006" key="2">
    <source>
        <dbReference type="Google" id="ProtNLM"/>
    </source>
</evidence>
<protein>
    <recommendedName>
        <fullName evidence="2">Ava_C0101 and related proteins</fullName>
    </recommendedName>
</protein>
<dbReference type="HOGENOM" id="CLU_054566_0_0_0"/>
<dbReference type="STRING" id="234267.Acid_1709"/>
<dbReference type="eggNOG" id="ENOG502Z7SC">
    <property type="taxonomic scope" value="Bacteria"/>
</dbReference>
<proteinExistence type="predicted"/>
<dbReference type="EMBL" id="CP000473">
    <property type="protein sequence ID" value="ABJ82699.1"/>
    <property type="molecule type" value="Genomic_DNA"/>
</dbReference>
<dbReference type="AlphaFoldDB" id="Q027V8"/>
<dbReference type="OrthoDB" id="9800945at2"/>
<name>Q027V8_SOLUE</name>
<sequence length="300" mass="33985">MVESDLFWPALPLDAWQDTYLTLQLWTQVVGKVRMTLSPPLNHWWHATLYVNARGLTTSAIPHHGGSFEIQFDFVEHILEIRTCEGDVRSMPLKPMPVAEFYRWVMGQLHSLGIAVAIQTRPQEMANKTPFDQDFEHRSYDREYAHRFWRILISTENVMEEFRGRFLGKQSPVHFFWGSFDLACTRFSGRTAPRRPGVISGPAYSHEVISAGFWPGAGFSGPAYYAYAVPKPQGLEREGVRPVAAGWNAQLGEFVLMYDDVRSAASPRAALMDFLQSTYEAGARLAGWDRAALETGGEHK</sequence>
<dbReference type="InParanoid" id="Q027V8"/>
<reference evidence="1" key="1">
    <citation type="submission" date="2006-10" db="EMBL/GenBank/DDBJ databases">
        <title>Complete sequence of Solibacter usitatus Ellin6076.</title>
        <authorList>
            <consortium name="US DOE Joint Genome Institute"/>
            <person name="Copeland A."/>
            <person name="Lucas S."/>
            <person name="Lapidus A."/>
            <person name="Barry K."/>
            <person name="Detter J.C."/>
            <person name="Glavina del Rio T."/>
            <person name="Hammon N."/>
            <person name="Israni S."/>
            <person name="Dalin E."/>
            <person name="Tice H."/>
            <person name="Pitluck S."/>
            <person name="Thompson L.S."/>
            <person name="Brettin T."/>
            <person name="Bruce D."/>
            <person name="Han C."/>
            <person name="Tapia R."/>
            <person name="Gilna P."/>
            <person name="Schmutz J."/>
            <person name="Larimer F."/>
            <person name="Land M."/>
            <person name="Hauser L."/>
            <person name="Kyrpides N."/>
            <person name="Mikhailova N."/>
            <person name="Janssen P.H."/>
            <person name="Kuske C.R."/>
            <person name="Richardson P."/>
        </authorList>
    </citation>
    <scope>NUCLEOTIDE SEQUENCE</scope>
    <source>
        <strain evidence="1">Ellin6076</strain>
    </source>
</reference>
<gene>
    <name evidence="1" type="ordered locus">Acid_1709</name>
</gene>
<dbReference type="Pfam" id="PF19459">
    <property type="entry name" value="DUF5996"/>
    <property type="match status" value="1"/>
</dbReference>
<dbReference type="InterPro" id="IPR046038">
    <property type="entry name" value="DUF5996"/>
</dbReference>
<accession>Q027V8</accession>